<evidence type="ECO:0000313" key="3">
    <source>
        <dbReference type="EMBL" id="CEK76308.1"/>
    </source>
</evidence>
<gene>
    <name evidence="2" type="primary">ORF99438</name>
    <name evidence="1" type="synonym">ORF99437</name>
    <name evidence="3" type="synonym">ORF99440</name>
    <name evidence="4" type="synonym">ORF99441</name>
    <name evidence="5" type="synonym">ORF99442</name>
    <name evidence="6" type="synonym">ORF99443</name>
</gene>
<protein>
    <submittedName>
        <fullName evidence="2">Uncharacterized protein</fullName>
    </submittedName>
</protein>
<dbReference type="EMBL" id="HACG01029441">
    <property type="protein sequence ID" value="CEK76306.1"/>
    <property type="molecule type" value="Transcribed_RNA"/>
</dbReference>
<proteinExistence type="predicted"/>
<evidence type="ECO:0000313" key="2">
    <source>
        <dbReference type="EMBL" id="CEK76306.1"/>
    </source>
</evidence>
<name>A0A0B7A8H4_9EUPU</name>
<dbReference type="EMBL" id="HACG01029445">
    <property type="protein sequence ID" value="CEK76310.1"/>
    <property type="molecule type" value="Transcribed_RNA"/>
</dbReference>
<dbReference type="EMBL" id="HACG01029444">
    <property type="protein sequence ID" value="CEK76309.1"/>
    <property type="molecule type" value="Transcribed_RNA"/>
</dbReference>
<evidence type="ECO:0000313" key="1">
    <source>
        <dbReference type="EMBL" id="CEK76305.1"/>
    </source>
</evidence>
<dbReference type="EMBL" id="HACG01029446">
    <property type="protein sequence ID" value="CEK76311.1"/>
    <property type="molecule type" value="Transcribed_RNA"/>
</dbReference>
<dbReference type="AlphaFoldDB" id="A0A0B7A8H4"/>
<organism evidence="2">
    <name type="scientific">Arion vulgaris</name>
    <dbReference type="NCBI Taxonomy" id="1028688"/>
    <lineage>
        <taxon>Eukaryota</taxon>
        <taxon>Metazoa</taxon>
        <taxon>Spiralia</taxon>
        <taxon>Lophotrochozoa</taxon>
        <taxon>Mollusca</taxon>
        <taxon>Gastropoda</taxon>
        <taxon>Heterobranchia</taxon>
        <taxon>Euthyneura</taxon>
        <taxon>Panpulmonata</taxon>
        <taxon>Eupulmonata</taxon>
        <taxon>Stylommatophora</taxon>
        <taxon>Helicina</taxon>
        <taxon>Arionoidea</taxon>
        <taxon>Arionidae</taxon>
        <taxon>Arion</taxon>
    </lineage>
</organism>
<dbReference type="EMBL" id="HACG01029443">
    <property type="protein sequence ID" value="CEK76308.1"/>
    <property type="molecule type" value="Transcribed_RNA"/>
</dbReference>
<evidence type="ECO:0000313" key="6">
    <source>
        <dbReference type="EMBL" id="CEK76311.1"/>
    </source>
</evidence>
<sequence length="63" mass="6921">MISLLVTEKLVREMVQSPLISVPSFQLNEISSASKGTFTVADNFLPKVQKSAYQCLGFASEQI</sequence>
<evidence type="ECO:0000313" key="5">
    <source>
        <dbReference type="EMBL" id="CEK76310.1"/>
    </source>
</evidence>
<evidence type="ECO:0000313" key="4">
    <source>
        <dbReference type="EMBL" id="CEK76309.1"/>
    </source>
</evidence>
<dbReference type="EMBL" id="HACG01029440">
    <property type="protein sequence ID" value="CEK76305.1"/>
    <property type="molecule type" value="Transcribed_RNA"/>
</dbReference>
<accession>A0A0B7A8H4</accession>
<reference evidence="2" key="1">
    <citation type="submission" date="2014-12" db="EMBL/GenBank/DDBJ databases">
        <title>Insight into the proteome of Arion vulgaris.</title>
        <authorList>
            <person name="Aradska J."/>
            <person name="Bulat T."/>
            <person name="Smidak R."/>
            <person name="Sarate P."/>
            <person name="Gangsoo J."/>
            <person name="Sialana F."/>
            <person name="Bilban M."/>
            <person name="Lubec G."/>
        </authorList>
    </citation>
    <scope>NUCLEOTIDE SEQUENCE</scope>
    <source>
        <tissue evidence="2">Skin</tissue>
    </source>
</reference>